<dbReference type="InterPro" id="IPR036047">
    <property type="entry name" value="F-box-like_dom_sf"/>
</dbReference>
<dbReference type="EMBL" id="CAJNOW010013861">
    <property type="protein sequence ID" value="CAF1625456.1"/>
    <property type="molecule type" value="Genomic_DNA"/>
</dbReference>
<accession>A0A816CWB5</accession>
<feature type="domain" description="F-box" evidence="1">
    <location>
        <begin position="5"/>
        <end position="52"/>
    </location>
</feature>
<evidence type="ECO:0000313" key="3">
    <source>
        <dbReference type="Proteomes" id="UP000663834"/>
    </source>
</evidence>
<reference evidence="2" key="1">
    <citation type="submission" date="2021-02" db="EMBL/GenBank/DDBJ databases">
        <authorList>
            <person name="Nowell W R."/>
        </authorList>
    </citation>
    <scope>NUCLEOTIDE SEQUENCE</scope>
</reference>
<dbReference type="Proteomes" id="UP000663834">
    <property type="component" value="Unassembled WGS sequence"/>
</dbReference>
<proteinExistence type="predicted"/>
<name>A0A816CWB5_9BILA</name>
<evidence type="ECO:0000259" key="1">
    <source>
        <dbReference type="PROSITE" id="PS50181"/>
    </source>
</evidence>
<dbReference type="SUPFAM" id="SSF81383">
    <property type="entry name" value="F-box domain"/>
    <property type="match status" value="1"/>
</dbReference>
<protein>
    <recommendedName>
        <fullName evidence="1">F-box domain-containing protein</fullName>
    </recommendedName>
</protein>
<dbReference type="AlphaFoldDB" id="A0A816CWB5"/>
<comment type="caution">
    <text evidence="2">The sequence shown here is derived from an EMBL/GenBank/DDBJ whole genome shotgun (WGS) entry which is preliminary data.</text>
</comment>
<dbReference type="InterPro" id="IPR001810">
    <property type="entry name" value="F-box_dom"/>
</dbReference>
<dbReference type="PROSITE" id="PS50181">
    <property type="entry name" value="FBOX"/>
    <property type="match status" value="1"/>
</dbReference>
<dbReference type="OrthoDB" id="10298101at2759"/>
<sequence length="483" mass="56378">MERSLLGLNDLPDEVLIIILKKLSQLEAISNFIDVNKRLKTIVYDSIFTSRLTLMRCLSDKFCRPIFDPLLDPMLDRFCLQILPEIHRHIKWLNLESSSMKRILGATNYPNLYGLGLFNMDTETARSLFTEESFFGYTFKKQISSIVINSVVDKKLISMRHTLLFTQIFSLFTNLKYLYFDPSARYSSTLSFDNAPPTVVSLILVELHVTFDKFNDCLNLLDGRSNQLQTLYVSMLMIPLLHPTNSNKVDCFDQKKIPNLKCFSLHCDEETKAYDELIVPLIQRMSNLEKLDLCFTVISKPTFVDEVDKGECLIYSYPYRLEDYEQISNNFSGGIFKCIRTATLYDEHPFEHEFFLRISQSFPFLKSLTVMNNKPQKNKLHSEPKKNNRDLPIIRYSHLVKLDLTDAHNDYIEQFLVDWKTSLSNVVRLSVSYRPLLRVTRNFTRNTTRLNCTKVIPLCIYDNGRLSLHIKDYFPSEKVFEVL</sequence>
<gene>
    <name evidence="2" type="ORF">KQP761_LOCUS25276</name>
</gene>
<organism evidence="2 3">
    <name type="scientific">Rotaria magnacalcarata</name>
    <dbReference type="NCBI Taxonomy" id="392030"/>
    <lineage>
        <taxon>Eukaryota</taxon>
        <taxon>Metazoa</taxon>
        <taxon>Spiralia</taxon>
        <taxon>Gnathifera</taxon>
        <taxon>Rotifera</taxon>
        <taxon>Eurotatoria</taxon>
        <taxon>Bdelloidea</taxon>
        <taxon>Philodinida</taxon>
        <taxon>Philodinidae</taxon>
        <taxon>Rotaria</taxon>
    </lineage>
</organism>
<evidence type="ECO:0000313" key="2">
    <source>
        <dbReference type="EMBL" id="CAF1625456.1"/>
    </source>
</evidence>